<organism evidence="3 4">
    <name type="scientific">Coccomyxa viridis</name>
    <dbReference type="NCBI Taxonomy" id="1274662"/>
    <lineage>
        <taxon>Eukaryota</taxon>
        <taxon>Viridiplantae</taxon>
        <taxon>Chlorophyta</taxon>
        <taxon>core chlorophytes</taxon>
        <taxon>Trebouxiophyceae</taxon>
        <taxon>Trebouxiophyceae incertae sedis</taxon>
        <taxon>Coccomyxaceae</taxon>
        <taxon>Coccomyxa</taxon>
    </lineage>
</organism>
<dbReference type="PANTHER" id="PTHR36037">
    <property type="entry name" value="RNA-DIRECTED DNA POLYMERASE (REVERSE TRANSCRIPTASE)-RELATED FAMILY PROTEIN"/>
    <property type="match status" value="1"/>
</dbReference>
<evidence type="ECO:0000313" key="4">
    <source>
        <dbReference type="Proteomes" id="UP001314263"/>
    </source>
</evidence>
<comment type="caution">
    <text evidence="3">The sequence shown here is derived from an EMBL/GenBank/DDBJ whole genome shotgun (WGS) entry which is preliminary data.</text>
</comment>
<name>A0AAV1I4J7_9CHLO</name>
<keyword evidence="1" id="KW-0175">Coiled coil</keyword>
<keyword evidence="4" id="KW-1185">Reference proteome</keyword>
<protein>
    <recommendedName>
        <fullName evidence="2">Kinetochore protein Sos7 coiled-coil domain-containing protein</fullName>
    </recommendedName>
</protein>
<feature type="coiled-coil region" evidence="1">
    <location>
        <begin position="115"/>
        <end position="146"/>
    </location>
</feature>
<dbReference type="PANTHER" id="PTHR36037:SF1">
    <property type="entry name" value="RNA-DIRECTED DNA POLYMERASE (REVERSE TRANSCRIPTASE)-RELATED FAMILY PROTEIN"/>
    <property type="match status" value="1"/>
</dbReference>
<evidence type="ECO:0000313" key="3">
    <source>
        <dbReference type="EMBL" id="CAK0780535.1"/>
    </source>
</evidence>
<dbReference type="InterPro" id="IPR048781">
    <property type="entry name" value="Sos7_CC"/>
</dbReference>
<proteinExistence type="predicted"/>
<dbReference type="EMBL" id="CAUYUE010000006">
    <property type="protein sequence ID" value="CAK0780535.1"/>
    <property type="molecule type" value="Genomic_DNA"/>
</dbReference>
<dbReference type="Pfam" id="PF20882">
    <property type="entry name" value="Sos7"/>
    <property type="match status" value="1"/>
</dbReference>
<evidence type="ECO:0000259" key="2">
    <source>
        <dbReference type="Pfam" id="PF20882"/>
    </source>
</evidence>
<feature type="domain" description="Kinetochore protein Sos7 coiled-coil" evidence="2">
    <location>
        <begin position="53"/>
        <end position="123"/>
    </location>
</feature>
<accession>A0AAV1I4J7</accession>
<reference evidence="3 4" key="1">
    <citation type="submission" date="2023-10" db="EMBL/GenBank/DDBJ databases">
        <authorList>
            <person name="Maclean D."/>
            <person name="Macfadyen A."/>
        </authorList>
    </citation>
    <scope>NUCLEOTIDE SEQUENCE [LARGE SCALE GENOMIC DNA]</scope>
</reference>
<sequence>MDHSDVMGRAERLRRALQSIENVTVQKEQLVCQKAKDTAAGAGESDLRRLKRQFTSLKNTYMLYDTKEHFLDGLLDGLPSGQEGEDLLDIEEQVKTQGARVKQSKNSTAEMQEQISGLISKAAELHEELERERAAASAHLNQLAAISAGVDCAKQQPLPQLPEGPEEDGCAKALTEEAAIARQLESAIASDEAQATELAAAVVAEEEELMLLRAQLSEVGAAGGESGQPSGHGEASKYGNTVAWCQDVQQLLSALSGVTVLRIEDDCVAVRLLTSFHTTWEALVNKMETVEHELTLQLGDSSGKLADAGLSPPSVDISDILAAAQHGCGGFEFVVREVHARLAARMHRAALITESGERFKLQPYDSDSESLRALLPRSGATAELCVPMHWPAKGVPLQLQSISTDQEAVDLLQAMVVLQKQPELAYSSIASLLQAVDEAVSSLLAQAGQEA</sequence>
<dbReference type="Proteomes" id="UP001314263">
    <property type="component" value="Unassembled WGS sequence"/>
</dbReference>
<dbReference type="AlphaFoldDB" id="A0AAV1I4J7"/>
<evidence type="ECO:0000256" key="1">
    <source>
        <dbReference type="SAM" id="Coils"/>
    </source>
</evidence>
<gene>
    <name evidence="3" type="ORF">CVIRNUC_005085</name>
</gene>